<sequence>MGMCIESLESELGFQHPTTAQAYQQMALFLQEIGDTDAAAPLIRRAFVVLYIMFGADSALTQQVHEQLKLIETAVDSGLENVPVDELKARIEEIDM</sequence>
<reference evidence="1 2" key="1">
    <citation type="journal article" date="2018" name="PLoS ONE">
        <title>The draft genome of Kipferlia bialata reveals reductive genome evolution in fornicate parasites.</title>
        <authorList>
            <person name="Tanifuji G."/>
            <person name="Takabayashi S."/>
            <person name="Kume K."/>
            <person name="Takagi M."/>
            <person name="Nakayama T."/>
            <person name="Kamikawa R."/>
            <person name="Inagaki Y."/>
            <person name="Hashimoto T."/>
        </authorList>
    </citation>
    <scope>NUCLEOTIDE SEQUENCE [LARGE SCALE GENOMIC DNA]</scope>
    <source>
        <strain evidence="1">NY0173</strain>
    </source>
</reference>
<accession>A0A391NXM4</accession>
<dbReference type="Proteomes" id="UP000265618">
    <property type="component" value="Unassembled WGS sequence"/>
</dbReference>
<dbReference type="InterPro" id="IPR011990">
    <property type="entry name" value="TPR-like_helical_dom_sf"/>
</dbReference>
<dbReference type="AlphaFoldDB" id="A0A391NXM4"/>
<gene>
    <name evidence="1" type="ORF">KIPB_008630</name>
</gene>
<keyword evidence="2" id="KW-1185">Reference proteome</keyword>
<dbReference type="Gene3D" id="1.25.40.10">
    <property type="entry name" value="Tetratricopeptide repeat domain"/>
    <property type="match status" value="1"/>
</dbReference>
<organism evidence="1 2">
    <name type="scientific">Kipferlia bialata</name>
    <dbReference type="NCBI Taxonomy" id="797122"/>
    <lineage>
        <taxon>Eukaryota</taxon>
        <taxon>Metamonada</taxon>
        <taxon>Carpediemonas-like organisms</taxon>
        <taxon>Kipferlia</taxon>
    </lineage>
</organism>
<comment type="caution">
    <text evidence="1">The sequence shown here is derived from an EMBL/GenBank/DDBJ whole genome shotgun (WGS) entry which is preliminary data.</text>
</comment>
<name>A0A391NXM4_9EUKA</name>
<dbReference type="EMBL" id="BDIP01002716">
    <property type="protein sequence ID" value="GCA63223.1"/>
    <property type="molecule type" value="Genomic_DNA"/>
</dbReference>
<evidence type="ECO:0000313" key="1">
    <source>
        <dbReference type="EMBL" id="GCA63223.1"/>
    </source>
</evidence>
<protein>
    <recommendedName>
        <fullName evidence="3">Tetratricopeptide repeat protein</fullName>
    </recommendedName>
</protein>
<evidence type="ECO:0008006" key="3">
    <source>
        <dbReference type="Google" id="ProtNLM"/>
    </source>
</evidence>
<proteinExistence type="predicted"/>
<evidence type="ECO:0000313" key="2">
    <source>
        <dbReference type="Proteomes" id="UP000265618"/>
    </source>
</evidence>